<feature type="domain" description="FAD-binding" evidence="1">
    <location>
        <begin position="8"/>
        <end position="345"/>
    </location>
</feature>
<accession>A0ABW6TBY0</accession>
<evidence type="ECO:0000259" key="1">
    <source>
        <dbReference type="Pfam" id="PF01494"/>
    </source>
</evidence>
<dbReference type="EMBL" id="JBIATK010000003">
    <property type="protein sequence ID" value="MFF4023670.1"/>
    <property type="molecule type" value="Genomic_DNA"/>
</dbReference>
<dbReference type="Pfam" id="PF01494">
    <property type="entry name" value="FAD_binding_3"/>
    <property type="match status" value="1"/>
</dbReference>
<organism evidence="2 3">
    <name type="scientific">Nocardia elegans</name>
    <dbReference type="NCBI Taxonomy" id="300029"/>
    <lineage>
        <taxon>Bacteria</taxon>
        <taxon>Bacillati</taxon>
        <taxon>Actinomycetota</taxon>
        <taxon>Actinomycetes</taxon>
        <taxon>Mycobacteriales</taxon>
        <taxon>Nocardiaceae</taxon>
        <taxon>Nocardia</taxon>
    </lineage>
</organism>
<dbReference type="InterPro" id="IPR036188">
    <property type="entry name" value="FAD/NAD-bd_sf"/>
</dbReference>
<gene>
    <name evidence="2" type="ORF">ACFYY5_12585</name>
</gene>
<evidence type="ECO:0000313" key="3">
    <source>
        <dbReference type="Proteomes" id="UP001602089"/>
    </source>
</evidence>
<name>A0ABW6TBY0_9NOCA</name>
<comment type="caution">
    <text evidence="2">The sequence shown here is derived from an EMBL/GenBank/DDBJ whole genome shotgun (WGS) entry which is preliminary data.</text>
</comment>
<dbReference type="Proteomes" id="UP001602089">
    <property type="component" value="Unassembled WGS sequence"/>
</dbReference>
<protein>
    <submittedName>
        <fullName evidence="2">FAD-dependent oxidoreductase</fullName>
    </submittedName>
</protein>
<dbReference type="PANTHER" id="PTHR43422">
    <property type="entry name" value="THIAMINE THIAZOLE SYNTHASE"/>
    <property type="match status" value="1"/>
</dbReference>
<evidence type="ECO:0000313" key="2">
    <source>
        <dbReference type="EMBL" id="MFF4023670.1"/>
    </source>
</evidence>
<dbReference type="SUPFAM" id="SSF51905">
    <property type="entry name" value="FAD/NAD(P)-binding domain"/>
    <property type="match status" value="1"/>
</dbReference>
<dbReference type="PANTHER" id="PTHR43422:SF3">
    <property type="entry name" value="THIAMINE THIAZOLE SYNTHASE"/>
    <property type="match status" value="1"/>
</dbReference>
<reference evidence="2 3" key="1">
    <citation type="submission" date="2024-10" db="EMBL/GenBank/DDBJ databases">
        <title>The Natural Products Discovery Center: Release of the First 8490 Sequenced Strains for Exploring Actinobacteria Biosynthetic Diversity.</title>
        <authorList>
            <person name="Kalkreuter E."/>
            <person name="Kautsar S.A."/>
            <person name="Yang D."/>
            <person name="Bader C.D."/>
            <person name="Teijaro C.N."/>
            <person name="Fluegel L."/>
            <person name="Davis C.M."/>
            <person name="Simpson J.R."/>
            <person name="Lauterbach L."/>
            <person name="Steele A.D."/>
            <person name="Gui C."/>
            <person name="Meng S."/>
            <person name="Li G."/>
            <person name="Viehrig K."/>
            <person name="Ye F."/>
            <person name="Su P."/>
            <person name="Kiefer A.F."/>
            <person name="Nichols A."/>
            <person name="Cepeda A.J."/>
            <person name="Yan W."/>
            <person name="Fan B."/>
            <person name="Jiang Y."/>
            <person name="Adhikari A."/>
            <person name="Zheng C.-J."/>
            <person name="Schuster L."/>
            <person name="Cowan T.M."/>
            <person name="Smanski M.J."/>
            <person name="Chevrette M.G."/>
            <person name="De Carvalho L.P.S."/>
            <person name="Shen B."/>
        </authorList>
    </citation>
    <scope>NUCLEOTIDE SEQUENCE [LARGE SCALE GENOMIC DNA]</scope>
    <source>
        <strain evidence="2 3">NPDC001867</strain>
    </source>
</reference>
<dbReference type="InterPro" id="IPR002938">
    <property type="entry name" value="FAD-bd"/>
</dbReference>
<proteinExistence type="predicted"/>
<keyword evidence="3" id="KW-1185">Reference proteome</keyword>
<sequence>MARIGEHAVVVGAGMGGLLAARVLSDHYDRVTVVERDALPDGPQARRGVPQGRHVHGLLPRGKDLLEEFFPGFEAQMRAAGAIDCDVLGEVNFQMAGRTLAQVSTGYRGLQASRPLVEHHVRQRIRSLPNVVLRDRAEVSGVTMNPSASRVTGVTVHDPGGVDEPAADLVVAATGRGGVVPGWLAALGYPRPREEGTTIDIVYRSAFVELEPGALGTDKSLTIGVRELPPRALALFAVEGRNRYVLTLIGHAGEQPPADPAAFLDFAAALAPPGVRAALRRAELLTDIATFRYKANLRRRYERLDRFPSGLLAVGDGLCSFSPVYGQGMTIAAIQMRVLQRCLAAGGDRDLARRFYTAVTPEIDIAWQLTVIADSAMPHVGPHPDPAIRAAVAALDPVLAAAERDPVVAATLYRVMGLTQRPAALFRPDLVARIAVGAARAAGEAAVAAAAHRAGRIGGIATALGPARCLHLVKQRNLR</sequence>
<dbReference type="RefSeq" id="WP_195022408.1">
    <property type="nucleotide sequence ID" value="NZ_JADLPS010000004.1"/>
</dbReference>
<dbReference type="Gene3D" id="3.50.50.60">
    <property type="entry name" value="FAD/NAD(P)-binding domain"/>
    <property type="match status" value="1"/>
</dbReference>